<proteinExistence type="predicted"/>
<reference evidence="2 3" key="1">
    <citation type="submission" date="2018-03" db="EMBL/GenBank/DDBJ databases">
        <authorList>
            <person name="Stanton A.-C.J."/>
            <person name="Garlena R.A."/>
            <person name="Russell D.A."/>
            <person name="Pope W.H."/>
            <person name="Jacobs-Sera D."/>
            <person name="Hatfull G.F."/>
        </authorList>
    </citation>
    <scope>NUCLEOTIDE SEQUENCE [LARGE SCALE GENOMIC DNA]</scope>
</reference>
<dbReference type="KEGG" id="vg:54992099"/>
<feature type="compositionally biased region" description="Basic and acidic residues" evidence="1">
    <location>
        <begin position="77"/>
        <end position="88"/>
    </location>
</feature>
<dbReference type="GeneID" id="54992099"/>
<name>A0A2U8UJC8_9CAUD</name>
<evidence type="ECO:0000256" key="1">
    <source>
        <dbReference type="SAM" id="MobiDB-lite"/>
    </source>
</evidence>
<dbReference type="RefSeq" id="YP_009801582.1">
    <property type="nucleotide sequence ID" value="NC_047973.1"/>
</dbReference>
<sequence length="88" mass="9497">MSAAQVLSIIASLHGGHNGEVRDRQIGVEITSDTTAIYSLIHWNTEADAPVVPRVEERYALTLVPLPDLPPVDPEETAARGDEPTPLD</sequence>
<dbReference type="EMBL" id="MH153803">
    <property type="protein sequence ID" value="AWN03556.1"/>
    <property type="molecule type" value="Genomic_DNA"/>
</dbReference>
<evidence type="ECO:0000313" key="2">
    <source>
        <dbReference type="EMBL" id="AWN03556.1"/>
    </source>
</evidence>
<dbReference type="Proteomes" id="UP000246630">
    <property type="component" value="Segment"/>
</dbReference>
<protein>
    <submittedName>
        <fullName evidence="2">Uncharacterized protein</fullName>
    </submittedName>
</protein>
<gene>
    <name evidence="2" type="primary">40</name>
    <name evidence="2" type="ORF">PBI_HYPERION_40</name>
</gene>
<organism evidence="2 3">
    <name type="scientific">Microbacterium phage Hyperion</name>
    <dbReference type="NCBI Taxonomy" id="2182354"/>
    <lineage>
        <taxon>Viruses</taxon>
        <taxon>Duplodnaviria</taxon>
        <taxon>Heunggongvirae</taxon>
        <taxon>Uroviricota</taxon>
        <taxon>Caudoviricetes</taxon>
        <taxon>Squashvirus</taxon>
        <taxon>Squashvirus hyperion</taxon>
    </lineage>
</organism>
<keyword evidence="3" id="KW-1185">Reference proteome</keyword>
<accession>A0A2U8UJC8</accession>
<evidence type="ECO:0000313" key="3">
    <source>
        <dbReference type="Proteomes" id="UP000246630"/>
    </source>
</evidence>
<feature type="region of interest" description="Disordered" evidence="1">
    <location>
        <begin position="66"/>
        <end position="88"/>
    </location>
</feature>